<dbReference type="STRING" id="2325.TKV_c09680"/>
<dbReference type="HOGENOM" id="CLU_198431_0_0_9"/>
<dbReference type="eggNOG" id="ENOG502ZDKS">
    <property type="taxonomic scope" value="Bacteria"/>
</dbReference>
<gene>
    <name evidence="1" type="ORF">TKV_c09680</name>
</gene>
<dbReference type="InterPro" id="IPR018540">
    <property type="entry name" value="Spo0E-like"/>
</dbReference>
<dbReference type="AlphaFoldDB" id="A0A097AQR0"/>
<evidence type="ECO:0000313" key="2">
    <source>
        <dbReference type="Proteomes" id="UP000029669"/>
    </source>
</evidence>
<dbReference type="Pfam" id="PF09388">
    <property type="entry name" value="SpoOE-like"/>
    <property type="match status" value="1"/>
</dbReference>
<dbReference type="EMBL" id="CP009170">
    <property type="protein sequence ID" value="AIS52145.1"/>
    <property type="molecule type" value="Genomic_DNA"/>
</dbReference>
<dbReference type="InterPro" id="IPR037208">
    <property type="entry name" value="Spo0E-like_sf"/>
</dbReference>
<proteinExistence type="predicted"/>
<evidence type="ECO:0008006" key="3">
    <source>
        <dbReference type="Google" id="ProtNLM"/>
    </source>
</evidence>
<dbReference type="GO" id="GO:0043937">
    <property type="term" value="P:regulation of sporulation"/>
    <property type="evidence" value="ECO:0007669"/>
    <property type="project" value="InterPro"/>
</dbReference>
<name>A0A097AQR0_THEKI</name>
<accession>A0A097AQR0</accession>
<dbReference type="GO" id="GO:0046983">
    <property type="term" value="F:protein dimerization activity"/>
    <property type="evidence" value="ECO:0007669"/>
    <property type="project" value="InterPro"/>
</dbReference>
<dbReference type="SUPFAM" id="SSF140500">
    <property type="entry name" value="BAS1536-like"/>
    <property type="match status" value="1"/>
</dbReference>
<dbReference type="Proteomes" id="UP000029669">
    <property type="component" value="Chromosome"/>
</dbReference>
<dbReference type="KEGG" id="tki:TKV_c09680"/>
<dbReference type="OrthoDB" id="1730028at2"/>
<reference evidence="2" key="1">
    <citation type="journal article" date="2015" name="Genome Announc.">
        <title>Whole-Genome Sequences of 80 Environmental and Clinical Isolates of Burkholderia pseudomallei.</title>
        <authorList>
            <person name="Johnson S.L."/>
            <person name="Baker A.L."/>
            <person name="Chain P.S."/>
            <person name="Currie B.J."/>
            <person name="Daligault H.E."/>
            <person name="Davenport K.W."/>
            <person name="Davis C.B."/>
            <person name="Inglis T.J."/>
            <person name="Kaestli M."/>
            <person name="Koren S."/>
            <person name="Mayo M."/>
            <person name="Merritt A.J."/>
            <person name="Price E.P."/>
            <person name="Sarovich D.S."/>
            <person name="Warner J."/>
            <person name="Rosovitz M.J."/>
        </authorList>
    </citation>
    <scope>NUCLEOTIDE SEQUENCE [LARGE SCALE GENOMIC DNA]</scope>
    <source>
        <strain evidence="2">DSM 2030</strain>
    </source>
</reference>
<dbReference type="RefSeq" id="WP_049684943.1">
    <property type="nucleotide sequence ID" value="NZ_CP009170.1"/>
</dbReference>
<keyword evidence="2" id="KW-1185">Reference proteome</keyword>
<sequence>MKNIEALEEQISVLRRELDNLVDQKETKYDKVLDISRRLDDLIVLYISNKKGKYTTIGDNFY</sequence>
<protein>
    <recommendedName>
        <fullName evidence="3">Spo0E like sporulation regulatory protein</fullName>
    </recommendedName>
</protein>
<organism evidence="1 2">
    <name type="scientific">Thermoanaerobacter kivui</name>
    <name type="common">Acetogenium kivui</name>
    <dbReference type="NCBI Taxonomy" id="2325"/>
    <lineage>
        <taxon>Bacteria</taxon>
        <taxon>Bacillati</taxon>
        <taxon>Bacillota</taxon>
        <taxon>Clostridia</taxon>
        <taxon>Thermoanaerobacterales</taxon>
        <taxon>Thermoanaerobacteraceae</taxon>
        <taxon>Thermoanaerobacter</taxon>
    </lineage>
</organism>
<evidence type="ECO:0000313" key="1">
    <source>
        <dbReference type="EMBL" id="AIS52145.1"/>
    </source>
</evidence>
<dbReference type="InterPro" id="IPR036638">
    <property type="entry name" value="HLH_DNA-bd_sf"/>
</dbReference>
<dbReference type="Gene3D" id="4.10.280.10">
    <property type="entry name" value="Helix-loop-helix DNA-binding domain"/>
    <property type="match status" value="1"/>
</dbReference>